<evidence type="ECO:0000256" key="7">
    <source>
        <dbReference type="ARBA" id="ARBA00023136"/>
    </source>
</evidence>
<dbReference type="InterPro" id="IPR002781">
    <property type="entry name" value="TM_pro_TauE-like"/>
</dbReference>
<dbReference type="AlphaFoldDB" id="A0AAE3G4Y6"/>
<feature type="transmembrane region" description="Helical" evidence="8">
    <location>
        <begin position="134"/>
        <end position="160"/>
    </location>
</feature>
<keyword evidence="4 8" id="KW-1003">Cell membrane</keyword>
<dbReference type="Pfam" id="PF01925">
    <property type="entry name" value="TauE"/>
    <property type="match status" value="1"/>
</dbReference>
<protein>
    <recommendedName>
        <fullName evidence="8">Probable membrane transporter protein</fullName>
    </recommendedName>
</protein>
<organism evidence="9 10">
    <name type="scientific">Natronocella acetinitrilica</name>
    <dbReference type="NCBI Taxonomy" id="414046"/>
    <lineage>
        <taxon>Bacteria</taxon>
        <taxon>Pseudomonadati</taxon>
        <taxon>Pseudomonadota</taxon>
        <taxon>Gammaproteobacteria</taxon>
        <taxon>Chromatiales</taxon>
        <taxon>Ectothiorhodospiraceae</taxon>
        <taxon>Natronocella</taxon>
    </lineage>
</organism>
<evidence type="ECO:0000256" key="2">
    <source>
        <dbReference type="ARBA" id="ARBA00009142"/>
    </source>
</evidence>
<evidence type="ECO:0000256" key="8">
    <source>
        <dbReference type="RuleBase" id="RU363041"/>
    </source>
</evidence>
<evidence type="ECO:0000256" key="5">
    <source>
        <dbReference type="ARBA" id="ARBA00022692"/>
    </source>
</evidence>
<evidence type="ECO:0000256" key="1">
    <source>
        <dbReference type="ARBA" id="ARBA00004651"/>
    </source>
</evidence>
<proteinExistence type="inferred from homology"/>
<dbReference type="Proteomes" id="UP001205843">
    <property type="component" value="Unassembled WGS sequence"/>
</dbReference>
<reference evidence="9" key="1">
    <citation type="submission" date="2022-03" db="EMBL/GenBank/DDBJ databases">
        <title>Genomic Encyclopedia of Type Strains, Phase III (KMG-III): the genomes of soil and plant-associated and newly described type strains.</title>
        <authorList>
            <person name="Whitman W."/>
        </authorList>
    </citation>
    <scope>NUCLEOTIDE SEQUENCE</scope>
    <source>
        <strain evidence="9">ANL 6-2</strain>
    </source>
</reference>
<dbReference type="EMBL" id="JALJXV010000004">
    <property type="protein sequence ID" value="MCP1674831.1"/>
    <property type="molecule type" value="Genomic_DNA"/>
</dbReference>
<gene>
    <name evidence="9" type="ORF">J2T57_001969</name>
</gene>
<dbReference type="PANTHER" id="PTHR30269:SF32">
    <property type="entry name" value="MEMBRANE TRANSPORTER PROTEIN-RELATED"/>
    <property type="match status" value="1"/>
</dbReference>
<comment type="caution">
    <text evidence="9">The sequence shown here is derived from an EMBL/GenBank/DDBJ whole genome shotgun (WGS) entry which is preliminary data.</text>
</comment>
<evidence type="ECO:0000256" key="6">
    <source>
        <dbReference type="ARBA" id="ARBA00022989"/>
    </source>
</evidence>
<keyword evidence="10" id="KW-1185">Reference proteome</keyword>
<keyword evidence="3" id="KW-0813">Transport</keyword>
<comment type="subcellular location">
    <subcellularLocation>
        <location evidence="1 8">Cell membrane</location>
        <topology evidence="1 8">Multi-pass membrane protein</topology>
    </subcellularLocation>
</comment>
<dbReference type="RefSeq" id="WP_253477301.1">
    <property type="nucleotide sequence ID" value="NZ_JALJXV010000004.1"/>
</dbReference>
<dbReference type="PANTHER" id="PTHR30269">
    <property type="entry name" value="TRANSMEMBRANE PROTEIN YFCA"/>
    <property type="match status" value="1"/>
</dbReference>
<feature type="transmembrane region" description="Helical" evidence="8">
    <location>
        <begin position="166"/>
        <end position="186"/>
    </location>
</feature>
<feature type="transmembrane region" description="Helical" evidence="8">
    <location>
        <begin position="32"/>
        <end position="59"/>
    </location>
</feature>
<feature type="transmembrane region" description="Helical" evidence="8">
    <location>
        <begin position="71"/>
        <end position="93"/>
    </location>
</feature>
<comment type="similarity">
    <text evidence="2 8">Belongs to the 4-toluene sulfonate uptake permease (TSUP) (TC 2.A.102) family.</text>
</comment>
<evidence type="ECO:0000256" key="3">
    <source>
        <dbReference type="ARBA" id="ARBA00022448"/>
    </source>
</evidence>
<evidence type="ECO:0000256" key="4">
    <source>
        <dbReference type="ARBA" id="ARBA00022475"/>
    </source>
</evidence>
<sequence>MFEPWTVLVVFGAFLFAGAVKGVTGLGLPTVSLALLVVALDLPTAMALLLIPTLVTNLWQSVVGGNAKVILIRLWPFLLMTIVTVWIGVLALARLDFALLTGLLGALLVIYSLVSLGGIRLTVPPRHEVWAGPLAGSVSGVLTGMTGSFIVPGVMFLQAIGLPRDVLIQAMGISFIACTAALAIALQQSNFFSVEHAILSAGAVVPAIVGMVGGQALRKRISEQRFRTVFFIALLLLGAYIVVNAIRSLL</sequence>
<evidence type="ECO:0000313" key="9">
    <source>
        <dbReference type="EMBL" id="MCP1674831.1"/>
    </source>
</evidence>
<dbReference type="InterPro" id="IPR052017">
    <property type="entry name" value="TSUP"/>
</dbReference>
<feature type="transmembrane region" description="Helical" evidence="8">
    <location>
        <begin position="229"/>
        <end position="246"/>
    </location>
</feature>
<keyword evidence="7 8" id="KW-0472">Membrane</keyword>
<feature type="transmembrane region" description="Helical" evidence="8">
    <location>
        <begin position="99"/>
        <end position="122"/>
    </location>
</feature>
<name>A0AAE3G4Y6_9GAMM</name>
<accession>A0AAE3G4Y6</accession>
<feature type="transmembrane region" description="Helical" evidence="8">
    <location>
        <begin position="198"/>
        <end position="217"/>
    </location>
</feature>
<keyword evidence="6 8" id="KW-1133">Transmembrane helix</keyword>
<evidence type="ECO:0000313" key="10">
    <source>
        <dbReference type="Proteomes" id="UP001205843"/>
    </source>
</evidence>
<keyword evidence="5 8" id="KW-0812">Transmembrane</keyword>
<dbReference type="GO" id="GO:0005886">
    <property type="term" value="C:plasma membrane"/>
    <property type="evidence" value="ECO:0007669"/>
    <property type="project" value="UniProtKB-SubCell"/>
</dbReference>